<dbReference type="Proteomes" id="UP000313359">
    <property type="component" value="Unassembled WGS sequence"/>
</dbReference>
<accession>A0A5C2S8Y0</accession>
<evidence type="ECO:0000313" key="2">
    <source>
        <dbReference type="EMBL" id="RPD59619.1"/>
    </source>
</evidence>
<dbReference type="EMBL" id="ML122269">
    <property type="protein sequence ID" value="RPD59619.1"/>
    <property type="molecule type" value="Genomic_DNA"/>
</dbReference>
<reference evidence="2" key="1">
    <citation type="journal article" date="2018" name="Genome Biol. Evol.">
        <title>Genomics and development of Lentinus tigrinus, a white-rot wood-decaying mushroom with dimorphic fruiting bodies.</title>
        <authorList>
            <person name="Wu B."/>
            <person name="Xu Z."/>
            <person name="Knudson A."/>
            <person name="Carlson A."/>
            <person name="Chen N."/>
            <person name="Kovaka S."/>
            <person name="LaButti K."/>
            <person name="Lipzen A."/>
            <person name="Pennachio C."/>
            <person name="Riley R."/>
            <person name="Schakwitz W."/>
            <person name="Umezawa K."/>
            <person name="Ohm R.A."/>
            <person name="Grigoriev I.V."/>
            <person name="Nagy L.G."/>
            <person name="Gibbons J."/>
            <person name="Hibbett D."/>
        </authorList>
    </citation>
    <scope>NUCLEOTIDE SEQUENCE [LARGE SCALE GENOMIC DNA]</scope>
    <source>
        <strain evidence="2">ALCF2SS1-6</strain>
    </source>
</reference>
<evidence type="ECO:0000256" key="1">
    <source>
        <dbReference type="SAM" id="MobiDB-lite"/>
    </source>
</evidence>
<protein>
    <submittedName>
        <fullName evidence="2">Uncharacterized protein</fullName>
    </submittedName>
</protein>
<keyword evidence="3" id="KW-1185">Reference proteome</keyword>
<sequence length="179" mass="20351">MATRAMLTGIRHLCTALDRHAVPLRLTHLTHRCSGLTPRQPQPRSEAATLYSSPAKYPVHRPITQSHTRDSMRLAPLKYLHLRLTLLRSHRRRLFRPSSSQGQEIPKRRMNLTRRAARSPLRLAGRVWISSTPHFAVLRTRVVSTPTIPLRRPRHAVRSALPSPLGPITPARSPTPFSF</sequence>
<organism evidence="2 3">
    <name type="scientific">Lentinus tigrinus ALCF2SS1-6</name>
    <dbReference type="NCBI Taxonomy" id="1328759"/>
    <lineage>
        <taxon>Eukaryota</taxon>
        <taxon>Fungi</taxon>
        <taxon>Dikarya</taxon>
        <taxon>Basidiomycota</taxon>
        <taxon>Agaricomycotina</taxon>
        <taxon>Agaricomycetes</taxon>
        <taxon>Polyporales</taxon>
        <taxon>Polyporaceae</taxon>
        <taxon>Lentinus</taxon>
    </lineage>
</organism>
<proteinExistence type="predicted"/>
<name>A0A5C2S8Y0_9APHY</name>
<dbReference type="AlphaFoldDB" id="A0A5C2S8Y0"/>
<evidence type="ECO:0000313" key="3">
    <source>
        <dbReference type="Proteomes" id="UP000313359"/>
    </source>
</evidence>
<feature type="region of interest" description="Disordered" evidence="1">
    <location>
        <begin position="159"/>
        <end position="179"/>
    </location>
</feature>
<gene>
    <name evidence="2" type="ORF">L227DRAFT_154025</name>
</gene>